<gene>
    <name evidence="1" type="ORF">P4O66_009256</name>
</gene>
<dbReference type="Proteomes" id="UP001239994">
    <property type="component" value="Unassembled WGS sequence"/>
</dbReference>
<name>A0AAD8ZBQ5_9TELE</name>
<dbReference type="Gene3D" id="3.30.420.10">
    <property type="entry name" value="Ribonuclease H-like superfamily/Ribonuclease H"/>
    <property type="match status" value="1"/>
</dbReference>
<dbReference type="EMBL" id="JAROKS010000015">
    <property type="protein sequence ID" value="KAK1796177.1"/>
    <property type="molecule type" value="Genomic_DNA"/>
</dbReference>
<comment type="caution">
    <text evidence="1">The sequence shown here is derived from an EMBL/GenBank/DDBJ whole genome shotgun (WGS) entry which is preliminary data.</text>
</comment>
<feature type="non-terminal residue" evidence="1">
    <location>
        <position position="1"/>
    </location>
</feature>
<organism evidence="1 2">
    <name type="scientific">Electrophorus voltai</name>
    <dbReference type="NCBI Taxonomy" id="2609070"/>
    <lineage>
        <taxon>Eukaryota</taxon>
        <taxon>Metazoa</taxon>
        <taxon>Chordata</taxon>
        <taxon>Craniata</taxon>
        <taxon>Vertebrata</taxon>
        <taxon>Euteleostomi</taxon>
        <taxon>Actinopterygii</taxon>
        <taxon>Neopterygii</taxon>
        <taxon>Teleostei</taxon>
        <taxon>Ostariophysi</taxon>
        <taxon>Gymnotiformes</taxon>
        <taxon>Gymnotoidei</taxon>
        <taxon>Gymnotidae</taxon>
        <taxon>Electrophorus</taxon>
    </lineage>
</organism>
<reference evidence="1" key="1">
    <citation type="submission" date="2023-03" db="EMBL/GenBank/DDBJ databases">
        <title>Electrophorus voltai genome.</title>
        <authorList>
            <person name="Bian C."/>
        </authorList>
    </citation>
    <scope>NUCLEOTIDE SEQUENCE</scope>
    <source>
        <strain evidence="1">CB-2022</strain>
        <tissue evidence="1">Muscle</tissue>
    </source>
</reference>
<dbReference type="AlphaFoldDB" id="A0AAD8ZBQ5"/>
<accession>A0AAD8ZBQ5</accession>
<protein>
    <submittedName>
        <fullName evidence="1">Uncharacterized protein</fullName>
    </submittedName>
</protein>
<dbReference type="GO" id="GO:0003676">
    <property type="term" value="F:nucleic acid binding"/>
    <property type="evidence" value="ECO:0007669"/>
    <property type="project" value="InterPro"/>
</dbReference>
<dbReference type="InterPro" id="IPR036397">
    <property type="entry name" value="RNaseH_sf"/>
</dbReference>
<keyword evidence="2" id="KW-1185">Reference proteome</keyword>
<sequence length="62" mass="7061">MQEHKDWTLEQWKKVMWSDKSRCTLFKSDGGIRVRGEVAEVMHPSCLPYKPVGAVLWSGVAA</sequence>
<evidence type="ECO:0000313" key="1">
    <source>
        <dbReference type="EMBL" id="KAK1796177.1"/>
    </source>
</evidence>
<evidence type="ECO:0000313" key="2">
    <source>
        <dbReference type="Proteomes" id="UP001239994"/>
    </source>
</evidence>
<proteinExistence type="predicted"/>